<protein>
    <submittedName>
        <fullName evidence="3">Uncharacterized protein</fullName>
    </submittedName>
</protein>
<gene>
    <name evidence="3" type="ORF">MPXG_00178</name>
</gene>
<name>G9E6E9_MPSP1</name>
<keyword evidence="4" id="KW-1185">Reference proteome</keyword>
<evidence type="ECO:0000256" key="1">
    <source>
        <dbReference type="SAM" id="MobiDB-lite"/>
    </source>
</evidence>
<feature type="transmembrane region" description="Helical" evidence="2">
    <location>
        <begin position="7"/>
        <end position="27"/>
    </location>
</feature>
<evidence type="ECO:0000256" key="2">
    <source>
        <dbReference type="SAM" id="Phobius"/>
    </source>
</evidence>
<accession>G9E6E9</accession>
<proteinExistence type="predicted"/>
<feature type="region of interest" description="Disordered" evidence="1">
    <location>
        <begin position="33"/>
        <end position="68"/>
    </location>
</feature>
<keyword evidence="2" id="KW-1133">Transmembrane helix</keyword>
<keyword evidence="2" id="KW-0472">Membrane</keyword>
<dbReference type="Gene3D" id="2.60.120.260">
    <property type="entry name" value="Galactose-binding domain-like"/>
    <property type="match status" value="1"/>
</dbReference>
<dbReference type="InterPro" id="IPR036383">
    <property type="entry name" value="TSP1_rpt_sf"/>
</dbReference>
<dbReference type="Proteomes" id="UP000232710">
    <property type="component" value="Segment"/>
</dbReference>
<dbReference type="Gene3D" id="2.20.100.10">
    <property type="entry name" value="Thrombospondin type-1 (TSP1) repeat"/>
    <property type="match status" value="1"/>
</dbReference>
<evidence type="ECO:0000313" key="4">
    <source>
        <dbReference type="Proteomes" id="UP000232710"/>
    </source>
</evidence>
<organismHost>
    <name type="scientific">Micromonas pusilla</name>
    <name type="common">Picoplanktonic green alga</name>
    <name type="synonym">Chromulina pusilla</name>
    <dbReference type="NCBI Taxonomy" id="38833"/>
</organismHost>
<dbReference type="EMBL" id="JF974320">
    <property type="protein sequence ID" value="AET84976.1"/>
    <property type="molecule type" value="Genomic_DNA"/>
</dbReference>
<sequence>MLLNSKMLVVVIIFILTFALIGGVVYFSSKKNEEPQISDSGGSLAPTDESTPLEEEPESVPEGNLAPTGSTYPKARYVKVSKNALIEKWEERPIILNEVYVYGKDGKNIALKKPIATNSSGRRTLSAFNDGDEMTLGNTVTDDKNDNQPNRQHIEIDLGSVQEIQSVVLLMKGIDKGLLVTLFDDKLNVVSMTRELTIEDTNKGSKHKFDFGTSKWSVLPVDCVGKWGEWSQCSASCVTDGSGSKTGIQKRDWITLRKAENGGKACVYDLNKDGAKECKTSAGTWTSWSGCQRDTMKCEGFKYKKFELTEEGSDGGLDCPRGLDGVRVLPCVSRWAGAYNYAIDCMNVYYRVHPYPGGGTQDTAQWMIDEDLYASIQNLDKGVIGTVQKYLGIIKPDTRPVPIMCEGNWNRYAYAKTGKIPGINDAYPKCNGGRLTTAEARKLDLEMIEKEKEFTATNPKPFRKITL</sequence>
<organism evidence="3 4">
    <name type="scientific">Micromonas pusilla virus SP1</name>
    <name type="common">MpV-SP1</name>
    <dbReference type="NCBI Taxonomy" id="373996"/>
    <lineage>
        <taxon>Viruses</taxon>
        <taxon>Varidnaviria</taxon>
        <taxon>Bamfordvirae</taxon>
        <taxon>Nucleocytoviricota</taxon>
        <taxon>Megaviricetes</taxon>
        <taxon>Algavirales</taxon>
        <taxon>Phycodnaviridae</taxon>
        <taxon>Prasinovirus</taxon>
        <taxon>Prasinovirus micromonas</taxon>
    </lineage>
</organism>
<keyword evidence="2" id="KW-0812">Transmembrane</keyword>
<evidence type="ECO:0000313" key="3">
    <source>
        <dbReference type="EMBL" id="AET84976.1"/>
    </source>
</evidence>
<reference evidence="3 4" key="1">
    <citation type="submission" date="2010-12" db="EMBL/GenBank/DDBJ databases">
        <title>The Genome Sequence of Micromonas pusilla virus SP1.</title>
        <authorList>
            <consortium name="The Broad Institute Genome Sequencing Platform"/>
            <person name="Henn M.R."/>
            <person name="Suttle C."/>
            <person name="Winget D."/>
            <person name="Chan A."/>
            <person name="Levin J."/>
            <person name="Malboeuf C."/>
            <person name="Casali M."/>
            <person name="Russ C."/>
            <person name="Lennon N."/>
            <person name="Chapman S.B."/>
            <person name="Erlich R."/>
            <person name="Young S.K."/>
            <person name="Yandava C."/>
            <person name="Zeng Q."/>
            <person name="Alvarado L."/>
            <person name="Anderson S."/>
            <person name="Berlin A."/>
            <person name="Chen Z."/>
            <person name="Freedman E."/>
            <person name="Gellesch M."/>
            <person name="Goldberg J."/>
            <person name="Green L."/>
            <person name="Griggs A."/>
            <person name="Gujja S."/>
            <person name="Heilman E.R."/>
            <person name="Heiman D."/>
            <person name="Hollinger A."/>
            <person name="Howarth C."/>
            <person name="Larson L."/>
            <person name="Mehta T."/>
            <person name="Pearson M."/>
            <person name="Roberts A."/>
            <person name="Ryan E."/>
            <person name="Saif S."/>
            <person name="Shea T."/>
            <person name="Shenoy N."/>
            <person name="Sisk P."/>
            <person name="Stolte C."/>
            <person name="Sykes S."/>
            <person name="White J."/>
            <person name="Haas B."/>
            <person name="Nusbaum C."/>
            <person name="Birren B."/>
        </authorList>
    </citation>
    <scope>NUCLEOTIDE SEQUENCE [LARGE SCALE GENOMIC DNA]</scope>
    <source>
        <strain evidence="3 4">SP1</strain>
    </source>
</reference>